<gene>
    <name evidence="2" type="ORF">BSAL_74250</name>
</gene>
<evidence type="ECO:0000313" key="3">
    <source>
        <dbReference type="Proteomes" id="UP000051952"/>
    </source>
</evidence>
<feature type="compositionally biased region" description="Polar residues" evidence="1">
    <location>
        <begin position="352"/>
        <end position="365"/>
    </location>
</feature>
<feature type="compositionally biased region" description="Low complexity" evidence="1">
    <location>
        <begin position="413"/>
        <end position="433"/>
    </location>
</feature>
<feature type="compositionally biased region" description="Polar residues" evidence="1">
    <location>
        <begin position="481"/>
        <end position="491"/>
    </location>
</feature>
<keyword evidence="3" id="KW-1185">Reference proteome</keyword>
<accession>A0A0S4IU75</accession>
<evidence type="ECO:0000256" key="1">
    <source>
        <dbReference type="SAM" id="MobiDB-lite"/>
    </source>
</evidence>
<feature type="compositionally biased region" description="Polar residues" evidence="1">
    <location>
        <begin position="219"/>
        <end position="235"/>
    </location>
</feature>
<name>A0A0S4IU75_BODSA</name>
<evidence type="ECO:0000313" key="2">
    <source>
        <dbReference type="EMBL" id="CUG09235.1"/>
    </source>
</evidence>
<feature type="region of interest" description="Disordered" evidence="1">
    <location>
        <begin position="348"/>
        <end position="376"/>
    </location>
</feature>
<dbReference type="EMBL" id="CYKH01000644">
    <property type="protein sequence ID" value="CUG09235.1"/>
    <property type="molecule type" value="Genomic_DNA"/>
</dbReference>
<reference evidence="3" key="1">
    <citation type="submission" date="2015-09" db="EMBL/GenBank/DDBJ databases">
        <authorList>
            <consortium name="Pathogen Informatics"/>
        </authorList>
    </citation>
    <scope>NUCLEOTIDE SEQUENCE [LARGE SCALE GENOMIC DNA]</scope>
    <source>
        <strain evidence="3">Lake Konstanz</strain>
    </source>
</reference>
<feature type="compositionally biased region" description="Polar residues" evidence="1">
    <location>
        <begin position="434"/>
        <end position="449"/>
    </location>
</feature>
<protein>
    <submittedName>
        <fullName evidence="2">Uncharacterized protein</fullName>
    </submittedName>
</protein>
<sequence>MGALQDPSTTATTNRTRSRPGIVFESDMGVANFDSSSSSSSSAAGSSDDDDDADDLMTDKNQLLAQTWSQVVESPTSTPQRKQSLRRISSNAAAAGVFQLPPLVDILIIADVKRNSVFGQAASKGAATAPSALIPSPSMMSQKLALPPIAMSPARNNTAASPFGNGSIVNFVVNVDIGGGGGVDDIISPVGGGGGGLDTSGNTPPFSLISPLAKKTSSVVQSSMYRRSPPQRSFTSGGGTPPRQVSPTTSPVDDIVRNVVQQHVFIRLGEHQQQQPQKGGGGGDGFVSFAGVVELTSFASTSLEDNATFSSSVHGGNKSQAGLQRRLSKRFLTFSNLLDAADRAALFEGTPQDPTDSTSLEQSLSPRGGLGATVGGSHSTIGGVGIGGTALMPATSNNNDVASSFRKSSGSFLSAGSLLSPQQQQQQRRGSSSFHQLPQQPSFRGTGATSPIREGGEEDNNKTSHATSPSSGVKKRFATRYGTSTATSPVSPLSKGSEAHTFYHSLEVAGDSAQSRNAA</sequence>
<dbReference type="Proteomes" id="UP000051952">
    <property type="component" value="Unassembled WGS sequence"/>
</dbReference>
<feature type="compositionally biased region" description="Acidic residues" evidence="1">
    <location>
        <begin position="47"/>
        <end position="56"/>
    </location>
</feature>
<dbReference type="VEuPathDB" id="TriTrypDB:BSAL_74250"/>
<feature type="region of interest" description="Disordered" evidence="1">
    <location>
        <begin position="413"/>
        <end position="496"/>
    </location>
</feature>
<feature type="region of interest" description="Disordered" evidence="1">
    <location>
        <begin position="1"/>
        <end position="59"/>
    </location>
</feature>
<proteinExistence type="predicted"/>
<organism evidence="2 3">
    <name type="scientific">Bodo saltans</name>
    <name type="common">Flagellated protozoan</name>
    <dbReference type="NCBI Taxonomy" id="75058"/>
    <lineage>
        <taxon>Eukaryota</taxon>
        <taxon>Discoba</taxon>
        <taxon>Euglenozoa</taxon>
        <taxon>Kinetoplastea</taxon>
        <taxon>Metakinetoplastina</taxon>
        <taxon>Eubodonida</taxon>
        <taxon>Bodonidae</taxon>
        <taxon>Bodo</taxon>
    </lineage>
</organism>
<feature type="compositionally biased region" description="Low complexity" evidence="1">
    <location>
        <begin position="34"/>
        <end position="46"/>
    </location>
</feature>
<dbReference type="AlphaFoldDB" id="A0A0S4IU75"/>
<feature type="region of interest" description="Disordered" evidence="1">
    <location>
        <begin position="219"/>
        <end position="253"/>
    </location>
</feature>